<protein>
    <submittedName>
        <fullName evidence="6">Crp/Fnr family transcriptional regulator</fullName>
    </submittedName>
</protein>
<evidence type="ECO:0000256" key="2">
    <source>
        <dbReference type="ARBA" id="ARBA00023125"/>
    </source>
</evidence>
<evidence type="ECO:0000256" key="3">
    <source>
        <dbReference type="ARBA" id="ARBA00023163"/>
    </source>
</evidence>
<dbReference type="InterPro" id="IPR036390">
    <property type="entry name" value="WH_DNA-bd_sf"/>
</dbReference>
<dbReference type="Pfam" id="PF13545">
    <property type="entry name" value="HTH_Crp_2"/>
    <property type="match status" value="1"/>
</dbReference>
<evidence type="ECO:0000313" key="6">
    <source>
        <dbReference type="EMBL" id="HIU33472.1"/>
    </source>
</evidence>
<dbReference type="EMBL" id="DVMU01000062">
    <property type="protein sequence ID" value="HIU33472.1"/>
    <property type="molecule type" value="Genomic_DNA"/>
</dbReference>
<dbReference type="Proteomes" id="UP000824072">
    <property type="component" value="Unassembled WGS sequence"/>
</dbReference>
<organism evidence="6 7">
    <name type="scientific">Candidatus Pullichristensenella excrementigallinarum</name>
    <dbReference type="NCBI Taxonomy" id="2840907"/>
    <lineage>
        <taxon>Bacteria</taxon>
        <taxon>Bacillati</taxon>
        <taxon>Bacillota</taxon>
        <taxon>Clostridia</taxon>
        <taxon>Candidatus Pullichristensenella</taxon>
    </lineage>
</organism>
<accession>A0A9D1IC64</accession>
<reference evidence="6" key="1">
    <citation type="submission" date="2020-10" db="EMBL/GenBank/DDBJ databases">
        <authorList>
            <person name="Gilroy R."/>
        </authorList>
    </citation>
    <scope>NUCLEOTIDE SEQUENCE</scope>
    <source>
        <strain evidence="6">ChiHcec3-11533</strain>
    </source>
</reference>
<proteinExistence type="predicted"/>
<dbReference type="CDD" id="cd00038">
    <property type="entry name" value="CAP_ED"/>
    <property type="match status" value="1"/>
</dbReference>
<dbReference type="Pfam" id="PF00027">
    <property type="entry name" value="cNMP_binding"/>
    <property type="match status" value="1"/>
</dbReference>
<dbReference type="AlphaFoldDB" id="A0A9D1IC64"/>
<evidence type="ECO:0000259" key="4">
    <source>
        <dbReference type="PROSITE" id="PS50042"/>
    </source>
</evidence>
<feature type="domain" description="HTH crp-type" evidence="5">
    <location>
        <begin position="149"/>
        <end position="217"/>
    </location>
</feature>
<feature type="domain" description="Cyclic nucleotide-binding" evidence="4">
    <location>
        <begin position="8"/>
        <end position="112"/>
    </location>
</feature>
<keyword evidence="2" id="KW-0238">DNA-binding</keyword>
<dbReference type="SMART" id="SM00100">
    <property type="entry name" value="cNMP"/>
    <property type="match status" value="1"/>
</dbReference>
<dbReference type="PROSITE" id="PS50042">
    <property type="entry name" value="CNMP_BINDING_3"/>
    <property type="match status" value="1"/>
</dbReference>
<dbReference type="InterPro" id="IPR014710">
    <property type="entry name" value="RmlC-like_jellyroll"/>
</dbReference>
<dbReference type="InterPro" id="IPR000595">
    <property type="entry name" value="cNMP-bd_dom"/>
</dbReference>
<evidence type="ECO:0000259" key="5">
    <source>
        <dbReference type="PROSITE" id="PS51063"/>
    </source>
</evidence>
<dbReference type="SMART" id="SM00419">
    <property type="entry name" value="HTH_CRP"/>
    <property type="match status" value="1"/>
</dbReference>
<keyword evidence="3" id="KW-0804">Transcription</keyword>
<gene>
    <name evidence="6" type="ORF">IAB02_02830</name>
</gene>
<dbReference type="SUPFAM" id="SSF51206">
    <property type="entry name" value="cAMP-binding domain-like"/>
    <property type="match status" value="1"/>
</dbReference>
<evidence type="ECO:0000256" key="1">
    <source>
        <dbReference type="ARBA" id="ARBA00023015"/>
    </source>
</evidence>
<evidence type="ECO:0000313" key="7">
    <source>
        <dbReference type="Proteomes" id="UP000824072"/>
    </source>
</evidence>
<name>A0A9D1IC64_9FIRM</name>
<dbReference type="Gene3D" id="2.60.120.10">
    <property type="entry name" value="Jelly Rolls"/>
    <property type="match status" value="1"/>
</dbReference>
<dbReference type="GO" id="GO:0003677">
    <property type="term" value="F:DNA binding"/>
    <property type="evidence" value="ECO:0007669"/>
    <property type="project" value="UniProtKB-KW"/>
</dbReference>
<dbReference type="SUPFAM" id="SSF46785">
    <property type="entry name" value="Winged helix' DNA-binding domain"/>
    <property type="match status" value="1"/>
</dbReference>
<dbReference type="GO" id="GO:0006355">
    <property type="term" value="P:regulation of DNA-templated transcription"/>
    <property type="evidence" value="ECO:0007669"/>
    <property type="project" value="InterPro"/>
</dbReference>
<dbReference type="PROSITE" id="PS51063">
    <property type="entry name" value="HTH_CRP_2"/>
    <property type="match status" value="1"/>
</dbReference>
<sequence length="218" mass="24785">MRLTETKLFQGIGEKSIEEMSKCLSLREKHYQSQELIARYEGRAESLGLLLEGEARLVRSDYDGRLSVLEDLREGDVFGETLAFGARTGSEVYVYAQGACRVVFLDFAHLTRRCPKACRHHSALVENMLLLVSEKANRLSERVDVLSGRSIRERLLNYFRLEANAAGGDQFTMPFSLTDLAEYLCVDRSAMSRELKSMREQGILKIDRKKVTLLPETL</sequence>
<comment type="caution">
    <text evidence="6">The sequence shown here is derived from an EMBL/GenBank/DDBJ whole genome shotgun (WGS) entry which is preliminary data.</text>
</comment>
<reference evidence="6" key="2">
    <citation type="journal article" date="2021" name="PeerJ">
        <title>Extensive microbial diversity within the chicken gut microbiome revealed by metagenomics and culture.</title>
        <authorList>
            <person name="Gilroy R."/>
            <person name="Ravi A."/>
            <person name="Getino M."/>
            <person name="Pursley I."/>
            <person name="Horton D.L."/>
            <person name="Alikhan N.F."/>
            <person name="Baker D."/>
            <person name="Gharbi K."/>
            <person name="Hall N."/>
            <person name="Watson M."/>
            <person name="Adriaenssens E.M."/>
            <person name="Foster-Nyarko E."/>
            <person name="Jarju S."/>
            <person name="Secka A."/>
            <person name="Antonio M."/>
            <person name="Oren A."/>
            <person name="Chaudhuri R.R."/>
            <person name="La Ragione R."/>
            <person name="Hildebrand F."/>
            <person name="Pallen M.J."/>
        </authorList>
    </citation>
    <scope>NUCLEOTIDE SEQUENCE</scope>
    <source>
        <strain evidence="6">ChiHcec3-11533</strain>
    </source>
</reference>
<dbReference type="InterPro" id="IPR012318">
    <property type="entry name" value="HTH_CRP"/>
</dbReference>
<keyword evidence="1" id="KW-0805">Transcription regulation</keyword>
<dbReference type="InterPro" id="IPR018490">
    <property type="entry name" value="cNMP-bd_dom_sf"/>
</dbReference>